<evidence type="ECO:0000256" key="2">
    <source>
        <dbReference type="SAM" id="MobiDB-lite"/>
    </source>
</evidence>
<dbReference type="PANTHER" id="PTHR45287">
    <property type="entry name" value="OS03G0691500 PROTEIN"/>
    <property type="match status" value="1"/>
</dbReference>
<name>A0AA38YGY4_VITRO</name>
<feature type="coiled-coil region" evidence="1">
    <location>
        <begin position="871"/>
        <end position="942"/>
    </location>
</feature>
<organism evidence="3 4">
    <name type="scientific">Vitis rotundifolia</name>
    <name type="common">Muscadine grape</name>
    <dbReference type="NCBI Taxonomy" id="103349"/>
    <lineage>
        <taxon>Eukaryota</taxon>
        <taxon>Viridiplantae</taxon>
        <taxon>Streptophyta</taxon>
        <taxon>Embryophyta</taxon>
        <taxon>Tracheophyta</taxon>
        <taxon>Spermatophyta</taxon>
        <taxon>Magnoliopsida</taxon>
        <taxon>eudicotyledons</taxon>
        <taxon>Gunneridae</taxon>
        <taxon>Pentapetalae</taxon>
        <taxon>rosids</taxon>
        <taxon>Vitales</taxon>
        <taxon>Vitaceae</taxon>
        <taxon>Viteae</taxon>
        <taxon>Vitis</taxon>
    </lineage>
</organism>
<feature type="coiled-coil region" evidence="1">
    <location>
        <begin position="239"/>
        <end position="266"/>
    </location>
</feature>
<feature type="coiled-coil region" evidence="1">
    <location>
        <begin position="561"/>
        <end position="847"/>
    </location>
</feature>
<gene>
    <name evidence="3" type="ORF">PVL29_026658</name>
</gene>
<dbReference type="Proteomes" id="UP001168098">
    <property type="component" value="Unassembled WGS sequence"/>
</dbReference>
<feature type="region of interest" description="Disordered" evidence="2">
    <location>
        <begin position="1107"/>
        <end position="1134"/>
    </location>
</feature>
<keyword evidence="1" id="KW-0175">Coiled coil</keyword>
<dbReference type="PANTHER" id="PTHR45287:SF4">
    <property type="entry name" value="OS03G0691500 PROTEIN"/>
    <property type="match status" value="1"/>
</dbReference>
<feature type="coiled-coil region" evidence="1">
    <location>
        <begin position="313"/>
        <end position="378"/>
    </location>
</feature>
<feature type="coiled-coil region" evidence="1">
    <location>
        <begin position="1"/>
        <end position="144"/>
    </location>
</feature>
<evidence type="ECO:0000256" key="1">
    <source>
        <dbReference type="SAM" id="Coils"/>
    </source>
</evidence>
<reference evidence="3 4" key="1">
    <citation type="journal article" date="2023" name="BMC Biotechnol.">
        <title>Vitis rotundifolia cv Carlos genome sequencing.</title>
        <authorList>
            <person name="Huff M."/>
            <person name="Hulse-Kemp A."/>
            <person name="Scheffler B."/>
            <person name="Youngblood R."/>
            <person name="Simpson S."/>
            <person name="Babiker E."/>
            <person name="Staton M."/>
        </authorList>
    </citation>
    <scope>NUCLEOTIDE SEQUENCE [LARGE SCALE GENOMIC DNA]</scope>
    <source>
        <tissue evidence="3">Leaf</tissue>
    </source>
</reference>
<keyword evidence="4" id="KW-1185">Reference proteome</keyword>
<evidence type="ECO:0000313" key="3">
    <source>
        <dbReference type="EMBL" id="KAJ9670247.1"/>
    </source>
</evidence>
<evidence type="ECO:0000313" key="4">
    <source>
        <dbReference type="Proteomes" id="UP001168098"/>
    </source>
</evidence>
<dbReference type="AlphaFoldDB" id="A0AA38YGY4"/>
<feature type="coiled-coil region" evidence="1">
    <location>
        <begin position="418"/>
        <end position="482"/>
    </location>
</feature>
<comment type="caution">
    <text evidence="3">The sequence shown here is derived from an EMBL/GenBank/DDBJ whole genome shotgun (WGS) entry which is preliminary data.</text>
</comment>
<feature type="coiled-coil region" evidence="1">
    <location>
        <begin position="172"/>
        <end position="206"/>
    </location>
</feature>
<feature type="coiled-coil region" evidence="1">
    <location>
        <begin position="973"/>
        <end position="1072"/>
    </location>
</feature>
<sequence>MERVCEELDEAKAEIEKLKVEYRNKAESSENFKKAYNEQLTKLKELSTKFNQQTQELNEKSEEASMAKQMYEELKCCLNEKESIIKHLKAANDKLRVDCNEKFRKWEEENRKQVLALDEANEKNMDQEQKIHFFKEEIEGLKRLLSVSKKKCLEAEKNAKASEELRQRDDMLVKSEEQYRRVEDQLKWKKEQFNHLEEAHEKLRNQFWTSKKEWEQEISTLLDKICALQSNLDSQTRISEGLQRQLQMCNQALAQEERQRKYLEIQLSESKTCFENVFSECQDAKSKIEHLNIQRDKEIAALRNSLSTKETIYKEADFRARKLEQENQELLMSLKELQEERIHGAGASSSLAKLRNKLKSLEHMHRDCSENLRAKEAQWSSQQEKLTSDLNDYMLKLESKDANIKELGLELEGCYSSIMQLKSQNEELKLRATKLEKDNQELQMSLEELQEEQIHESGASSLEGLQNKVESLEHMHRDCSSNLRDKEAEWSSQLEKLTGDLSDYRSKVESKDAVIKELSIELEGCYSSLVQLKLQSEEASLMVLVLKLGFSEAQLKLASEKDEMALQNKEREENISRLMNKLEMKSAALVKAQADIEEEREKVASLLRRVELLELIEQQQLLMQKELERHKEMLEESSKYQRQLKEQALQMESNLKARLEEACDDLDRANSELVKAQADSEKEREKVASLLRRVESFDLVEQQQLLMQKELEKLEEMLEESSKYQLHLKEQSLQMESNLKARLREACDALDRANSELYEKICEGSETEFELQIWKSIADRLKAELQENLEMRKSIEASLLAQIEVEETLKQEQDALIIALEEKDRMIDDFQRQIRSLDQEMKAREIETAGFARTEAVMAFESEKEIFLQTTKEKDRMLEKLQEEIEWLEHESLRRELEGSMLAQIVTERTFELEKSNLIQLIEEKEERVEDLQKLVRSLEQNFKSSMISFSSQLVQKQAEINLVHEAWEKIAIAEILAQLEIEEKKVMIMELEDDIHSIQQKLEFQEKSSSHSKQQALEIEAELEAKQLEVKKLTTEMETNWSNSEGLVNELESKNKNLVEEIAKLASERENLLGFIGDMCDGIDKFSCEDMQLTRSLERIMHTFDPYSPGNDLKRRDDDNPFNPNKENFSTHLSPTLKKFEAIPDERSPFREVNN</sequence>
<dbReference type="InterPro" id="IPR040262">
    <property type="entry name" value="At4g38062-like"/>
</dbReference>
<protein>
    <submittedName>
        <fullName evidence="3">Uncharacterized protein</fullName>
    </submittedName>
</protein>
<dbReference type="EMBL" id="JARBHA010000020">
    <property type="protein sequence ID" value="KAJ9670247.1"/>
    <property type="molecule type" value="Genomic_DNA"/>
</dbReference>
<proteinExistence type="predicted"/>
<accession>A0AA38YGY4</accession>
<feature type="compositionally biased region" description="Polar residues" evidence="2">
    <location>
        <begin position="1123"/>
        <end position="1134"/>
    </location>
</feature>